<keyword evidence="4 6" id="KW-1133">Transmembrane helix</keyword>
<feature type="transmembrane region" description="Helical" evidence="6">
    <location>
        <begin position="94"/>
        <end position="116"/>
    </location>
</feature>
<dbReference type="InterPro" id="IPR001851">
    <property type="entry name" value="ABC_transp_permease"/>
</dbReference>
<evidence type="ECO:0000256" key="3">
    <source>
        <dbReference type="ARBA" id="ARBA00022692"/>
    </source>
</evidence>
<dbReference type="AlphaFoldDB" id="A0A090EE06"/>
<evidence type="ECO:0000256" key="1">
    <source>
        <dbReference type="ARBA" id="ARBA00004651"/>
    </source>
</evidence>
<dbReference type="PANTHER" id="PTHR43370">
    <property type="entry name" value="SUGAR ABC TRANSPORTER INTEGRAL MEMBRANE PROTEIN-RELATED"/>
    <property type="match status" value="1"/>
</dbReference>
<organism evidence="7 8">
    <name type="scientific">Mesorhizobium plurifarium</name>
    <dbReference type="NCBI Taxonomy" id="69974"/>
    <lineage>
        <taxon>Bacteria</taxon>
        <taxon>Pseudomonadati</taxon>
        <taxon>Pseudomonadota</taxon>
        <taxon>Alphaproteobacteria</taxon>
        <taxon>Hyphomicrobiales</taxon>
        <taxon>Phyllobacteriaceae</taxon>
        <taxon>Mesorhizobium</taxon>
    </lineage>
</organism>
<evidence type="ECO:0000256" key="4">
    <source>
        <dbReference type="ARBA" id="ARBA00022989"/>
    </source>
</evidence>
<proteinExistence type="predicted"/>
<dbReference type="GO" id="GO:0022857">
    <property type="term" value="F:transmembrane transporter activity"/>
    <property type="evidence" value="ECO:0007669"/>
    <property type="project" value="InterPro"/>
</dbReference>
<evidence type="ECO:0000256" key="6">
    <source>
        <dbReference type="SAM" id="Phobius"/>
    </source>
</evidence>
<keyword evidence="2" id="KW-1003">Cell membrane</keyword>
<sequence>MEVLDKLLNVALLVATLRTTAPILLVGLGGSFTTKAGIFNIGLEGQMLVGAFFAVLGSIWSGSAFVGMLCGVAAALVFALVFALLVVTFRANEVVVGLALNILAGGMTISLMKAVFGTRGSIVGHGIVGLPKVQIPWARELLGSWAPLVSGYTPLVYVAFFAVPLLVLFYRRTRLGLYIRVVGEKPEAAEALGISIARIRYVASLLCGLLAGLAGAHLSLGYITMFTENMSSGRGFMAVAILIFSNGDPLRVLGGCLLFGFADAFSLRLKTFGFPSYLILAVPYAVALVALFALSYRSRPRIIRETLESMRKLLSVEPGRADADNTPST</sequence>
<evidence type="ECO:0000256" key="5">
    <source>
        <dbReference type="ARBA" id="ARBA00023136"/>
    </source>
</evidence>
<feature type="transmembrane region" description="Helical" evidence="6">
    <location>
        <begin position="6"/>
        <end position="26"/>
    </location>
</feature>
<evidence type="ECO:0000256" key="2">
    <source>
        <dbReference type="ARBA" id="ARBA00022475"/>
    </source>
</evidence>
<evidence type="ECO:0000313" key="8">
    <source>
        <dbReference type="Proteomes" id="UP000045285"/>
    </source>
</evidence>
<protein>
    <submittedName>
        <fullName evidence="7">Inner-membrane translocator</fullName>
    </submittedName>
</protein>
<feature type="transmembrane region" description="Helical" evidence="6">
    <location>
        <begin position="38"/>
        <end position="60"/>
    </location>
</feature>
<feature type="transmembrane region" description="Helical" evidence="6">
    <location>
        <begin position="201"/>
        <end position="223"/>
    </location>
</feature>
<dbReference type="CDD" id="cd06580">
    <property type="entry name" value="TM_PBP1_transp_TpRbsC_like"/>
    <property type="match status" value="1"/>
</dbReference>
<keyword evidence="8" id="KW-1185">Reference proteome</keyword>
<gene>
    <name evidence="7" type="ORF">MPL3356_80271</name>
</gene>
<dbReference type="EMBL" id="CCMZ01000075">
    <property type="protein sequence ID" value="CDX28433.1"/>
    <property type="molecule type" value="Genomic_DNA"/>
</dbReference>
<feature type="transmembrane region" description="Helical" evidence="6">
    <location>
        <begin position="66"/>
        <end position="87"/>
    </location>
</feature>
<reference evidence="8" key="1">
    <citation type="submission" date="2014-08" db="EMBL/GenBank/DDBJ databases">
        <authorList>
            <person name="Moulin L."/>
        </authorList>
    </citation>
    <scope>NUCLEOTIDE SEQUENCE [LARGE SCALE GENOMIC DNA]</scope>
</reference>
<dbReference type="GO" id="GO:0005886">
    <property type="term" value="C:plasma membrane"/>
    <property type="evidence" value="ECO:0007669"/>
    <property type="project" value="UniProtKB-SubCell"/>
</dbReference>
<dbReference type="PANTHER" id="PTHR43370:SF1">
    <property type="entry name" value="GUANOSINE ABC TRANSPORTER PERMEASE PROTEIN NUPQ"/>
    <property type="match status" value="1"/>
</dbReference>
<dbReference type="STRING" id="69974.MPLDJ20_60363"/>
<evidence type="ECO:0000313" key="7">
    <source>
        <dbReference type="EMBL" id="CDX28433.1"/>
    </source>
</evidence>
<keyword evidence="5 6" id="KW-0472">Membrane</keyword>
<dbReference type="Proteomes" id="UP000045285">
    <property type="component" value="Unassembled WGS sequence"/>
</dbReference>
<keyword evidence="3 6" id="KW-0812">Transmembrane</keyword>
<name>A0A090EE06_MESPL</name>
<accession>A0A090EE06</accession>
<comment type="subcellular location">
    <subcellularLocation>
        <location evidence="1">Cell membrane</location>
        <topology evidence="1">Multi-pass membrane protein</topology>
    </subcellularLocation>
</comment>
<dbReference type="Pfam" id="PF02653">
    <property type="entry name" value="BPD_transp_2"/>
    <property type="match status" value="1"/>
</dbReference>
<feature type="transmembrane region" description="Helical" evidence="6">
    <location>
        <begin position="151"/>
        <end position="170"/>
    </location>
</feature>
<feature type="transmembrane region" description="Helical" evidence="6">
    <location>
        <begin position="274"/>
        <end position="294"/>
    </location>
</feature>